<keyword evidence="4 11" id="KW-1003">Cell membrane</keyword>
<comment type="caution">
    <text evidence="13">The sequence shown here is derived from an EMBL/GenBank/DDBJ whole genome shotgun (WGS) entry which is preliminary data.</text>
</comment>
<accession>A0A0A0E8M1</accession>
<evidence type="ECO:0000256" key="9">
    <source>
        <dbReference type="ARBA" id="ARBA00023047"/>
    </source>
</evidence>
<feature type="transmembrane region" description="Helical" evidence="11">
    <location>
        <begin position="214"/>
        <end position="235"/>
    </location>
</feature>
<dbReference type="InterPro" id="IPR000412">
    <property type="entry name" value="ABC_2_transport"/>
</dbReference>
<protein>
    <recommendedName>
        <fullName evidence="11">Transport permease protein</fullName>
    </recommendedName>
</protein>
<organism evidence="13 14">
    <name type="scientific">Pseudooceanicola atlanticus</name>
    <dbReference type="NCBI Taxonomy" id="1461694"/>
    <lineage>
        <taxon>Bacteria</taxon>
        <taxon>Pseudomonadati</taxon>
        <taxon>Pseudomonadota</taxon>
        <taxon>Alphaproteobacteria</taxon>
        <taxon>Rhodobacterales</taxon>
        <taxon>Paracoccaceae</taxon>
        <taxon>Pseudooceanicola</taxon>
    </lineage>
</organism>
<evidence type="ECO:0000256" key="6">
    <source>
        <dbReference type="ARBA" id="ARBA00022692"/>
    </source>
</evidence>
<comment type="similarity">
    <text evidence="2 11">Belongs to the ABC-2 integral membrane protein family.</text>
</comment>
<keyword evidence="3 11" id="KW-0813">Transport</keyword>
<keyword evidence="5" id="KW-0762">Sugar transport</keyword>
<dbReference type="PRINTS" id="PR00164">
    <property type="entry name" value="ABC2TRNSPORT"/>
</dbReference>
<dbReference type="PROSITE" id="PS51012">
    <property type="entry name" value="ABC_TM2"/>
    <property type="match status" value="1"/>
</dbReference>
<evidence type="ECO:0000256" key="3">
    <source>
        <dbReference type="ARBA" id="ARBA00022448"/>
    </source>
</evidence>
<keyword evidence="7" id="KW-0972">Capsule biogenesis/degradation</keyword>
<keyword evidence="9" id="KW-0625">Polysaccharide transport</keyword>
<gene>
    <name evidence="13" type="ORF">ATO9_22095</name>
</gene>
<comment type="subcellular location">
    <subcellularLocation>
        <location evidence="11">Cell inner membrane</location>
        <topology evidence="11">Multi-pass membrane protein</topology>
    </subcellularLocation>
    <subcellularLocation>
        <location evidence="1">Cell membrane</location>
        <topology evidence="1">Multi-pass membrane protein</topology>
    </subcellularLocation>
</comment>
<evidence type="ECO:0000313" key="14">
    <source>
        <dbReference type="Proteomes" id="UP000030004"/>
    </source>
</evidence>
<dbReference type="GO" id="GO:0043190">
    <property type="term" value="C:ATP-binding cassette (ABC) transporter complex"/>
    <property type="evidence" value="ECO:0007669"/>
    <property type="project" value="InterPro"/>
</dbReference>
<dbReference type="GO" id="GO:0015920">
    <property type="term" value="P:lipopolysaccharide transport"/>
    <property type="evidence" value="ECO:0007669"/>
    <property type="project" value="TreeGrafter"/>
</dbReference>
<keyword evidence="10 11" id="KW-0472">Membrane</keyword>
<dbReference type="EMBL" id="AQQX01000022">
    <property type="protein sequence ID" value="KGM46759.1"/>
    <property type="molecule type" value="Genomic_DNA"/>
</dbReference>
<reference evidence="13" key="1">
    <citation type="journal article" date="2015" name="Antonie Van Leeuwenhoek">
        <title>Pseudooceanicola atlanticus gen. nov. sp. nov., isolated from surface seawater of the Atlantic Ocean and reclassification of Oceanicola batsensis, Oceanicola marinus, Oceanicola nitratireducens, Oceanicola nanhaiensis, Oceanicola antarcticus and Oceanicola flagellatus, as Pseudooceanicola batsensis comb. nov., Pseudooceanicola marinus comb. nov., Pseudooceanicola nitratireducens comb. nov., Pseudooceanicola nanhaiensis comb. nov., Pseudooceanicola antarcticus comb. nov., and Pseudooceanicola flagellatus comb. nov.</title>
        <authorList>
            <person name="Lai Q."/>
            <person name="Li G."/>
            <person name="Liu X."/>
            <person name="Du Y."/>
            <person name="Sun F."/>
            <person name="Shao Z."/>
        </authorList>
    </citation>
    <scope>NUCLEOTIDE SEQUENCE [LARGE SCALE GENOMIC DNA]</scope>
    <source>
        <strain evidence="13">22II-s11g</strain>
    </source>
</reference>
<evidence type="ECO:0000256" key="7">
    <source>
        <dbReference type="ARBA" id="ARBA00022903"/>
    </source>
</evidence>
<dbReference type="PANTHER" id="PTHR30413:SF10">
    <property type="entry name" value="CAPSULE POLYSACCHARIDE EXPORT INNER-MEMBRANE PROTEIN CTRC"/>
    <property type="match status" value="1"/>
</dbReference>
<evidence type="ECO:0000256" key="4">
    <source>
        <dbReference type="ARBA" id="ARBA00022475"/>
    </source>
</evidence>
<feature type="transmembrane region" description="Helical" evidence="11">
    <location>
        <begin position="162"/>
        <end position="179"/>
    </location>
</feature>
<feature type="domain" description="ABC transmembrane type-2" evidence="12">
    <location>
        <begin position="17"/>
        <end position="238"/>
    </location>
</feature>
<evidence type="ECO:0000256" key="10">
    <source>
        <dbReference type="ARBA" id="ARBA00023136"/>
    </source>
</evidence>
<dbReference type="GO" id="GO:0015774">
    <property type="term" value="P:polysaccharide transport"/>
    <property type="evidence" value="ECO:0007669"/>
    <property type="project" value="UniProtKB-KW"/>
</dbReference>
<feature type="transmembrane region" description="Helical" evidence="11">
    <location>
        <begin position="20"/>
        <end position="41"/>
    </location>
</feature>
<feature type="transmembrane region" description="Helical" evidence="11">
    <location>
        <begin position="97"/>
        <end position="119"/>
    </location>
</feature>
<dbReference type="eggNOG" id="COG1682">
    <property type="taxonomic scope" value="Bacteria"/>
</dbReference>
<dbReference type="InterPro" id="IPR013525">
    <property type="entry name" value="ABC2_TM"/>
</dbReference>
<feature type="transmembrane region" description="Helical" evidence="11">
    <location>
        <begin position="131"/>
        <end position="150"/>
    </location>
</feature>
<evidence type="ECO:0000313" key="13">
    <source>
        <dbReference type="EMBL" id="KGM46759.1"/>
    </source>
</evidence>
<dbReference type="PANTHER" id="PTHR30413">
    <property type="entry name" value="INNER MEMBRANE TRANSPORT PERMEASE"/>
    <property type="match status" value="1"/>
</dbReference>
<dbReference type="GO" id="GO:0140359">
    <property type="term" value="F:ABC-type transporter activity"/>
    <property type="evidence" value="ECO:0007669"/>
    <property type="project" value="InterPro"/>
</dbReference>
<evidence type="ECO:0000256" key="8">
    <source>
        <dbReference type="ARBA" id="ARBA00022989"/>
    </source>
</evidence>
<dbReference type="Proteomes" id="UP000030004">
    <property type="component" value="Unassembled WGS sequence"/>
</dbReference>
<dbReference type="STRING" id="1461694.ATO9_22095"/>
<keyword evidence="14" id="KW-1185">Reference proteome</keyword>
<comment type="caution">
    <text evidence="11">Lacks conserved residue(s) required for the propagation of feature annotation.</text>
</comment>
<evidence type="ECO:0000259" key="12">
    <source>
        <dbReference type="PROSITE" id="PS51012"/>
    </source>
</evidence>
<keyword evidence="8 11" id="KW-1133">Transmembrane helix</keyword>
<evidence type="ECO:0000256" key="11">
    <source>
        <dbReference type="RuleBase" id="RU361157"/>
    </source>
</evidence>
<dbReference type="Pfam" id="PF01061">
    <property type="entry name" value="ABC2_membrane"/>
    <property type="match status" value="1"/>
</dbReference>
<evidence type="ECO:0000256" key="5">
    <source>
        <dbReference type="ARBA" id="ARBA00022597"/>
    </source>
</evidence>
<evidence type="ECO:0000256" key="1">
    <source>
        <dbReference type="ARBA" id="ARBA00004651"/>
    </source>
</evidence>
<dbReference type="AlphaFoldDB" id="A0A0A0E8M1"/>
<sequence>MALMLREMTATYGRSPGGYIWAILEPVLGIAFISYIFSLGFRTPRLGTNFPIFFATGMLPYQMTLQLSNNAAGAINYSRSLLAYPRVTYFDAIAARILLAVLTNMLVSTIVFFGITLAWDTRTVFEIDRAIMTVLMVVSFGVSLGLLNSVPITMFPLYRSAWSILTRPLLFLSGVIFLYESMPRIAQNILWYNPLQHITGELRGAFYLQYEAKYVSPLYVFSVSIILAVSGLVLLHRYHRDMLER</sequence>
<proteinExistence type="inferred from homology"/>
<keyword evidence="6 11" id="KW-0812">Transmembrane</keyword>
<dbReference type="InterPro" id="IPR047817">
    <property type="entry name" value="ABC2_TM_bact-type"/>
</dbReference>
<name>A0A0A0E8M1_9RHOB</name>
<evidence type="ECO:0000256" key="2">
    <source>
        <dbReference type="ARBA" id="ARBA00007783"/>
    </source>
</evidence>